<reference evidence="2" key="1">
    <citation type="submission" date="2023-08" db="EMBL/GenBank/DDBJ databases">
        <title>Emergence of clinically-relevant ST2 carbapenem-resistant Acinetobacter baumannii strains in hospital sewages in Zhejiang, East of China.</title>
        <authorList>
            <person name="Kaichao C."/>
            <person name="Zhang R."/>
        </authorList>
    </citation>
    <scope>NUCLEOTIDE SEQUENCE</scope>
    <source>
        <strain evidence="2">M-SY-60</strain>
    </source>
</reference>
<proteinExistence type="predicted"/>
<keyword evidence="1" id="KW-0732">Signal</keyword>
<feature type="chain" id="PRO_5043947886" evidence="1">
    <location>
        <begin position="25"/>
        <end position="456"/>
    </location>
</feature>
<dbReference type="AlphaFoldDB" id="A0AAW8JCA8"/>
<organism evidence="2 3">
    <name type="scientific">Acinetobacter gerneri</name>
    <dbReference type="NCBI Taxonomy" id="202952"/>
    <lineage>
        <taxon>Bacteria</taxon>
        <taxon>Pseudomonadati</taxon>
        <taxon>Pseudomonadota</taxon>
        <taxon>Gammaproteobacteria</taxon>
        <taxon>Moraxellales</taxon>
        <taxon>Moraxellaceae</taxon>
        <taxon>Acinetobacter</taxon>
    </lineage>
</organism>
<sequence length="456" mass="48082">MLKLNPINFALLICASTFSISSFAGSDLQKMSDQELSDTTGQALMSLSYIAPSDTANLEARRSGGNTNIGFYKLGLEAEVAINANIKKLQLGCGGINGANGCDIDIDNLSLSGMADTREGRVASDAVLTNPFLEFAIKNPTKASTREVVGLRVSAEKVLGLLTVGNNNDVPNGINSLSGYMVVNGYGNAVTKAGTFGLNPGETVYTTANINIPFCFSGCGNDVPLLAGYGQGSSGSNTGIKIPSMVAPFVVSNSVVSGTRLTTANVSARAQIPDIPISTNSGQLGASLQQPACIALVICLQDTFFKMNTTISNLSANISFSEGLGYIHNLPINSPFYLGLQQQALQWPGAVETANKGWWLSMQDPINLGDISPTNQVDISSVYPQFAQILGQKLQQPEYKISVNLWDGLKALIGSGITKDITPINLSDSSVNINLNNLKLATQNIVPNCYGGLKFC</sequence>
<evidence type="ECO:0000313" key="2">
    <source>
        <dbReference type="EMBL" id="MDQ9070312.1"/>
    </source>
</evidence>
<feature type="signal peptide" evidence="1">
    <location>
        <begin position="1"/>
        <end position="24"/>
    </location>
</feature>
<accession>A0AAW8JCA8</accession>
<dbReference type="RefSeq" id="WP_308956197.1">
    <property type="nucleotide sequence ID" value="NZ_JAVICY010000013.1"/>
</dbReference>
<dbReference type="Proteomes" id="UP001243195">
    <property type="component" value="Unassembled WGS sequence"/>
</dbReference>
<comment type="caution">
    <text evidence="2">The sequence shown here is derived from an EMBL/GenBank/DDBJ whole genome shotgun (WGS) entry which is preliminary data.</text>
</comment>
<evidence type="ECO:0000256" key="1">
    <source>
        <dbReference type="SAM" id="SignalP"/>
    </source>
</evidence>
<protein>
    <submittedName>
        <fullName evidence="2">Uncharacterized protein</fullName>
    </submittedName>
</protein>
<evidence type="ECO:0000313" key="3">
    <source>
        <dbReference type="Proteomes" id="UP001243195"/>
    </source>
</evidence>
<gene>
    <name evidence="2" type="ORF">RFH51_02405</name>
</gene>
<name>A0AAW8JCA8_9GAMM</name>
<dbReference type="EMBL" id="JAVIDA010000002">
    <property type="protein sequence ID" value="MDQ9070312.1"/>
    <property type="molecule type" value="Genomic_DNA"/>
</dbReference>